<dbReference type="Proteomes" id="UP000183015">
    <property type="component" value="Unassembled WGS sequence"/>
</dbReference>
<gene>
    <name evidence="2" type="ORF">SAMN05414137_109189</name>
</gene>
<organism evidence="2 3">
    <name type="scientific">Streptacidiphilus jiangxiensis</name>
    <dbReference type="NCBI Taxonomy" id="235985"/>
    <lineage>
        <taxon>Bacteria</taxon>
        <taxon>Bacillati</taxon>
        <taxon>Actinomycetota</taxon>
        <taxon>Actinomycetes</taxon>
        <taxon>Kitasatosporales</taxon>
        <taxon>Streptomycetaceae</taxon>
        <taxon>Streptacidiphilus</taxon>
    </lineage>
</organism>
<dbReference type="RefSeq" id="WP_042445460.1">
    <property type="nucleotide sequence ID" value="NZ_BBPN01000009.1"/>
</dbReference>
<evidence type="ECO:0000259" key="1">
    <source>
        <dbReference type="Pfam" id="PF12724"/>
    </source>
</evidence>
<evidence type="ECO:0000313" key="3">
    <source>
        <dbReference type="Proteomes" id="UP000183015"/>
    </source>
</evidence>
<dbReference type="Gene3D" id="3.40.50.360">
    <property type="match status" value="1"/>
</dbReference>
<reference evidence="3" key="1">
    <citation type="submission" date="2016-10" db="EMBL/GenBank/DDBJ databases">
        <authorList>
            <person name="Varghese N."/>
        </authorList>
    </citation>
    <scope>NUCLEOTIDE SEQUENCE [LARGE SCALE GENOMIC DNA]</scope>
    <source>
        <strain evidence="3">DSM 45096 / BCRC 16803 / CGMCC 4.1857 / CIP 109030 / JCM 12277 / KCTC 19219 / NBRC 100920 / 33214</strain>
    </source>
</reference>
<proteinExistence type="predicted"/>
<dbReference type="InterPro" id="IPR029039">
    <property type="entry name" value="Flavoprotein-like_sf"/>
</dbReference>
<dbReference type="OrthoDB" id="129384at2"/>
<dbReference type="AlphaFoldDB" id="A0A1H7QSF9"/>
<accession>A0A1H7QSF9</accession>
<protein>
    <submittedName>
        <fullName evidence="2">Menaquinone-dependent protoporphyrinogen oxidase</fullName>
    </submittedName>
</protein>
<dbReference type="Pfam" id="PF12724">
    <property type="entry name" value="Flavodoxin_5"/>
    <property type="match status" value="1"/>
</dbReference>
<dbReference type="InterPro" id="IPR026816">
    <property type="entry name" value="Flavodoxin_dom"/>
</dbReference>
<dbReference type="EMBL" id="FOAZ01000009">
    <property type="protein sequence ID" value="SEL50852.1"/>
    <property type="molecule type" value="Genomic_DNA"/>
</dbReference>
<sequence>MSPAPAPAPAPAPRHIRRVLVAYAGRSGSTAEIAQWIAERLRGEEESFDVTVAEVSDSLDPSGYDVVVLGSALYEGRWLRSASRFARRNRHELEHAWVWTFSSGPLDDSATTGEVVITNSADRASRRILARDHVTFGGRLAPDSRGWLAHTLVEGGHGGDFRDRAQIDAYADQIAGELSVLPRLRHPVA</sequence>
<dbReference type="STRING" id="235985.SAMN05414137_109189"/>
<dbReference type="eggNOG" id="COG4635">
    <property type="taxonomic scope" value="Bacteria"/>
</dbReference>
<feature type="domain" description="Flavodoxin" evidence="1">
    <location>
        <begin position="20"/>
        <end position="152"/>
    </location>
</feature>
<dbReference type="SUPFAM" id="SSF52218">
    <property type="entry name" value="Flavoproteins"/>
    <property type="match status" value="1"/>
</dbReference>
<name>A0A1H7QSF9_STRJI</name>
<keyword evidence="3" id="KW-1185">Reference proteome</keyword>
<evidence type="ECO:0000313" key="2">
    <source>
        <dbReference type="EMBL" id="SEL50852.1"/>
    </source>
</evidence>